<dbReference type="SUPFAM" id="SSF48576">
    <property type="entry name" value="Terpenoid synthases"/>
    <property type="match status" value="1"/>
</dbReference>
<evidence type="ECO:0008006" key="5">
    <source>
        <dbReference type="Google" id="ProtNLM"/>
    </source>
</evidence>
<comment type="caution">
    <text evidence="3">The sequence shown here is derived from an EMBL/GenBank/DDBJ whole genome shotgun (WGS) entry which is preliminary data.</text>
</comment>
<sequence>MNAPELTRAVTDALDLPLRAAVDRLEDPLREMARHHFGWDDSSGVPPSRHKGAILAYLCAGSDPEREWVRATTAAVAATVLLHGFLIHDDIIDNDRVRRFRPTCWTVYGKSAAIELGAAMEALAFELIAETDWAAKGVAAAARCARRMAAGQTMDIAHEDRDDITLELALETCRRKDATCTELFLLLGTLAVSDDPDRLTAAAEVGRSAGMAFSLNGFLDEIWGSPDHHGKLTLSDLRQRKKTPLITAALERLGQREGLRLLGLLDAYSRDDSGAQQLIALLDSSGARQHLTELIDGYTAEAAHALPAALTDPAARHAAHDYIQSRLGRRDAAAAGAAGMAAQQPHRTAPGDPAAAGVRKGPR</sequence>
<evidence type="ECO:0000313" key="4">
    <source>
        <dbReference type="Proteomes" id="UP000186455"/>
    </source>
</evidence>
<dbReference type="PANTHER" id="PTHR12001">
    <property type="entry name" value="GERANYLGERANYL PYROPHOSPHATE SYNTHASE"/>
    <property type="match status" value="1"/>
</dbReference>
<dbReference type="InterPro" id="IPR008949">
    <property type="entry name" value="Isoprenoid_synthase_dom_sf"/>
</dbReference>
<dbReference type="AlphaFoldDB" id="A0A1Q4V6B6"/>
<organism evidence="3 4">
    <name type="scientific">Streptomyces uncialis</name>
    <dbReference type="NCBI Taxonomy" id="1048205"/>
    <lineage>
        <taxon>Bacteria</taxon>
        <taxon>Bacillati</taxon>
        <taxon>Actinomycetota</taxon>
        <taxon>Actinomycetes</taxon>
        <taxon>Kitasatosporales</taxon>
        <taxon>Streptomycetaceae</taxon>
        <taxon>Streptomyces</taxon>
    </lineage>
</organism>
<evidence type="ECO:0000313" key="3">
    <source>
        <dbReference type="EMBL" id="OKH93398.1"/>
    </source>
</evidence>
<dbReference type="STRING" id="1048205.AB852_17960"/>
<dbReference type="GO" id="GO:0004659">
    <property type="term" value="F:prenyltransferase activity"/>
    <property type="evidence" value="ECO:0007669"/>
    <property type="project" value="InterPro"/>
</dbReference>
<dbReference type="PANTHER" id="PTHR12001:SF86">
    <property type="entry name" value="GERANYLGERANYL DIPHOSPHATE SYNTHASE"/>
    <property type="match status" value="1"/>
</dbReference>
<dbReference type="Proteomes" id="UP000186455">
    <property type="component" value="Unassembled WGS sequence"/>
</dbReference>
<dbReference type="EMBL" id="LFBV01000004">
    <property type="protein sequence ID" value="OKH93398.1"/>
    <property type="molecule type" value="Genomic_DNA"/>
</dbReference>
<feature type="region of interest" description="Disordered" evidence="2">
    <location>
        <begin position="333"/>
        <end position="363"/>
    </location>
</feature>
<dbReference type="InterPro" id="IPR000092">
    <property type="entry name" value="Polyprenyl_synt"/>
</dbReference>
<proteinExistence type="inferred from homology"/>
<reference evidence="3 4" key="1">
    <citation type="submission" date="2015-06" db="EMBL/GenBank/DDBJ databases">
        <title>Cloning and characterization of the uncialamcin biosynthetic gene cluster.</title>
        <authorList>
            <person name="Yan X."/>
            <person name="Huang T."/>
            <person name="Ge H."/>
            <person name="Shen B."/>
        </authorList>
    </citation>
    <scope>NUCLEOTIDE SEQUENCE [LARGE SCALE GENOMIC DNA]</scope>
    <source>
        <strain evidence="3 4">DCA2648</strain>
    </source>
</reference>
<dbReference type="Pfam" id="PF00348">
    <property type="entry name" value="polyprenyl_synt"/>
    <property type="match status" value="1"/>
</dbReference>
<dbReference type="RefSeq" id="WP_073789630.1">
    <property type="nucleotide sequence ID" value="NZ_JAPEPH010000001.1"/>
</dbReference>
<accession>A0A1Q4V6B6</accession>
<dbReference type="Gene3D" id="1.10.600.10">
    <property type="entry name" value="Farnesyl Diphosphate Synthase"/>
    <property type="match status" value="1"/>
</dbReference>
<comment type="similarity">
    <text evidence="1">Belongs to the FPP/GGPP synthase family.</text>
</comment>
<dbReference type="GO" id="GO:0008299">
    <property type="term" value="P:isoprenoid biosynthetic process"/>
    <property type="evidence" value="ECO:0007669"/>
    <property type="project" value="InterPro"/>
</dbReference>
<protein>
    <recommendedName>
        <fullName evidence="5">Polyprenyl synthetase</fullName>
    </recommendedName>
</protein>
<keyword evidence="4" id="KW-1185">Reference proteome</keyword>
<gene>
    <name evidence="3" type="ORF">AB852_17960</name>
</gene>
<evidence type="ECO:0000256" key="2">
    <source>
        <dbReference type="SAM" id="MobiDB-lite"/>
    </source>
</evidence>
<feature type="compositionally biased region" description="Low complexity" evidence="2">
    <location>
        <begin position="333"/>
        <end position="342"/>
    </location>
</feature>
<keyword evidence="1" id="KW-0808">Transferase</keyword>
<name>A0A1Q4V6B6_9ACTN</name>
<evidence type="ECO:0000256" key="1">
    <source>
        <dbReference type="RuleBase" id="RU004466"/>
    </source>
</evidence>